<sequence length="45" mass="5132">MKIWASWGTPNAVLDAPIFAGSETIRMARMVYQISDPTDDQLRMF</sequence>
<dbReference type="OrthoDB" id="8115396at2"/>
<reference evidence="1 2" key="2">
    <citation type="journal article" date="2011" name="J. Bacteriol.">
        <title>Complete genome sequence of strain HTCC2503T of Parvularcula bermudensis, the type species of the order "Parvularculales" in the class Alphaproteobacteria.</title>
        <authorList>
            <person name="Oh H.M."/>
            <person name="Kang I."/>
            <person name="Vergin K.L."/>
            <person name="Kang D."/>
            <person name="Rhee K.H."/>
            <person name="Giovannoni S.J."/>
            <person name="Cho J.C."/>
        </authorList>
    </citation>
    <scope>NUCLEOTIDE SEQUENCE [LARGE SCALE GENOMIC DNA]</scope>
    <source>
        <strain evidence="2">ATCC BAA-594 / HTCC2503 / KCTC 12087</strain>
    </source>
</reference>
<reference evidence="2" key="1">
    <citation type="submission" date="2010-08" db="EMBL/GenBank/DDBJ databases">
        <title>Genome sequence of Parvularcula bermudensis HTCC2503.</title>
        <authorList>
            <person name="Kang D.-M."/>
            <person name="Oh H.-M."/>
            <person name="Cho J.-C."/>
        </authorList>
    </citation>
    <scope>NUCLEOTIDE SEQUENCE [LARGE SCALE GENOMIC DNA]</scope>
    <source>
        <strain evidence="2">ATCC BAA-594 / HTCC2503 / KCTC 12087</strain>
    </source>
</reference>
<dbReference type="EMBL" id="CP002156">
    <property type="protein sequence ID" value="ADM09242.1"/>
    <property type="molecule type" value="Genomic_DNA"/>
</dbReference>
<dbReference type="STRING" id="314260.PB2503_05857"/>
<evidence type="ECO:0000313" key="2">
    <source>
        <dbReference type="Proteomes" id="UP000001302"/>
    </source>
</evidence>
<dbReference type="HOGENOM" id="CLU_3202989_0_0_5"/>
<dbReference type="Proteomes" id="UP000001302">
    <property type="component" value="Chromosome"/>
</dbReference>
<gene>
    <name evidence="1" type="ordered locus">PB2503_05857</name>
</gene>
<organism evidence="1 2">
    <name type="scientific">Parvularcula bermudensis (strain ATCC BAA-594 / HTCC2503 / KCTC 12087)</name>
    <dbReference type="NCBI Taxonomy" id="314260"/>
    <lineage>
        <taxon>Bacteria</taxon>
        <taxon>Pseudomonadati</taxon>
        <taxon>Pseudomonadota</taxon>
        <taxon>Alphaproteobacteria</taxon>
        <taxon>Parvularculales</taxon>
        <taxon>Parvularculaceae</taxon>
        <taxon>Parvularcula</taxon>
    </lineage>
</organism>
<dbReference type="RefSeq" id="WP_013300216.1">
    <property type="nucleotide sequence ID" value="NC_014414.1"/>
</dbReference>
<proteinExistence type="predicted"/>
<name>E0TH02_PARBH</name>
<keyword evidence="2" id="KW-1185">Reference proteome</keyword>
<dbReference type="AlphaFoldDB" id="E0TH02"/>
<accession>E0TH02</accession>
<dbReference type="KEGG" id="pbr:PB2503_05857"/>
<evidence type="ECO:0000313" key="1">
    <source>
        <dbReference type="EMBL" id="ADM09242.1"/>
    </source>
</evidence>
<protein>
    <submittedName>
        <fullName evidence="1">Uncharacterized protein</fullName>
    </submittedName>
</protein>